<evidence type="ECO:0000313" key="3">
    <source>
        <dbReference type="Proteomes" id="UP000187735"/>
    </source>
</evidence>
<sequence>MSQDRPVFEFNHVDNILVVEPAGSLMEFRDADIRNAYNDTYRMLNGDDVTHLLIDFSKLEYFGSTFVGMLIRLAKKARQGGGEAVLCCLSDNMSQMMKSLMLLENARTDFFWVPFKTRAEAIESLHARAESAD</sequence>
<dbReference type="OrthoDB" id="280386at2"/>
<dbReference type="CDD" id="cd07043">
    <property type="entry name" value="STAS_anti-anti-sigma_factors"/>
    <property type="match status" value="1"/>
</dbReference>
<evidence type="ECO:0000313" key="2">
    <source>
        <dbReference type="EMBL" id="APZ92530.1"/>
    </source>
</evidence>
<dbReference type="RefSeq" id="WP_077024140.1">
    <property type="nucleotide sequence ID" value="NZ_CP017641.1"/>
</dbReference>
<dbReference type="InterPro" id="IPR036513">
    <property type="entry name" value="STAS_dom_sf"/>
</dbReference>
<dbReference type="PROSITE" id="PS50801">
    <property type="entry name" value="STAS"/>
    <property type="match status" value="1"/>
</dbReference>
<dbReference type="KEGG" id="fmr:Fuma_02141"/>
<dbReference type="InterPro" id="IPR002645">
    <property type="entry name" value="STAS_dom"/>
</dbReference>
<reference evidence="2 3" key="1">
    <citation type="journal article" date="2016" name="Front. Microbiol.">
        <title>Fuerstia marisgermanicae gen. nov., sp. nov., an Unusual Member of the Phylum Planctomycetes from the German Wadden Sea.</title>
        <authorList>
            <person name="Kohn T."/>
            <person name="Heuer A."/>
            <person name="Jogler M."/>
            <person name="Vollmers J."/>
            <person name="Boedeker C."/>
            <person name="Bunk B."/>
            <person name="Rast P."/>
            <person name="Borchert D."/>
            <person name="Glockner I."/>
            <person name="Freese H.M."/>
            <person name="Klenk H.P."/>
            <person name="Overmann J."/>
            <person name="Kaster A.K."/>
            <person name="Rohde M."/>
            <person name="Wiegand S."/>
            <person name="Jogler C."/>
        </authorList>
    </citation>
    <scope>NUCLEOTIDE SEQUENCE [LARGE SCALE GENOMIC DNA]</scope>
    <source>
        <strain evidence="2 3">NH11</strain>
    </source>
</reference>
<dbReference type="STRING" id="1891926.Fuma_02141"/>
<gene>
    <name evidence="2" type="ORF">Fuma_02141</name>
</gene>
<dbReference type="EMBL" id="CP017641">
    <property type="protein sequence ID" value="APZ92530.1"/>
    <property type="molecule type" value="Genomic_DNA"/>
</dbReference>
<dbReference type="Gene3D" id="3.30.750.24">
    <property type="entry name" value="STAS domain"/>
    <property type="match status" value="1"/>
</dbReference>
<protein>
    <submittedName>
        <fullName evidence="2">Anti-anti-sigma factor</fullName>
    </submittedName>
</protein>
<dbReference type="Proteomes" id="UP000187735">
    <property type="component" value="Chromosome"/>
</dbReference>
<name>A0A1P8WER0_9PLAN</name>
<feature type="domain" description="STAS" evidence="1">
    <location>
        <begin position="6"/>
        <end position="125"/>
    </location>
</feature>
<accession>A0A1P8WER0</accession>
<dbReference type="AlphaFoldDB" id="A0A1P8WER0"/>
<keyword evidence="3" id="KW-1185">Reference proteome</keyword>
<dbReference type="Pfam" id="PF01740">
    <property type="entry name" value="STAS"/>
    <property type="match status" value="1"/>
</dbReference>
<proteinExistence type="predicted"/>
<dbReference type="SUPFAM" id="SSF52091">
    <property type="entry name" value="SpoIIaa-like"/>
    <property type="match status" value="1"/>
</dbReference>
<organism evidence="2 3">
    <name type="scientific">Fuerstiella marisgermanici</name>
    <dbReference type="NCBI Taxonomy" id="1891926"/>
    <lineage>
        <taxon>Bacteria</taxon>
        <taxon>Pseudomonadati</taxon>
        <taxon>Planctomycetota</taxon>
        <taxon>Planctomycetia</taxon>
        <taxon>Planctomycetales</taxon>
        <taxon>Planctomycetaceae</taxon>
        <taxon>Fuerstiella</taxon>
    </lineage>
</organism>
<evidence type="ECO:0000259" key="1">
    <source>
        <dbReference type="PROSITE" id="PS50801"/>
    </source>
</evidence>